<feature type="compositionally biased region" description="Basic and acidic residues" evidence="1">
    <location>
        <begin position="124"/>
        <end position="145"/>
    </location>
</feature>
<feature type="region of interest" description="Disordered" evidence="1">
    <location>
        <begin position="86"/>
        <end position="240"/>
    </location>
</feature>
<sequence>MTDEHDHDLLTDVSDGSESVEAEDVPQPAQSVAAAVTEGVKNGTVPLASGGVLLLAAVRSAVRGQIRAIPKGIVGGLLIRYGLDRRRSSEKADANGEREDDETIESEGTDSDSKIEFVDDDGLSEPRSKPTIDEDESSDPRRSSDEGGTEIDVSDAAMADEPGEATGPDPEQAQPAQTESTEPEPTPEEDAAEMRVDPEEGDEPDDGETSTEDETGSGETDADDETGSGEADSSDDDGRD</sequence>
<feature type="compositionally biased region" description="Acidic residues" evidence="1">
    <location>
        <begin position="199"/>
        <end position="240"/>
    </location>
</feature>
<keyword evidence="3" id="KW-1185">Reference proteome</keyword>
<dbReference type="RefSeq" id="WP_124196980.1">
    <property type="nucleotide sequence ID" value="NZ_REGA01000019.1"/>
</dbReference>
<evidence type="ECO:0000256" key="1">
    <source>
        <dbReference type="SAM" id="MobiDB-lite"/>
    </source>
</evidence>
<name>A0A3N6LWA8_NATCH</name>
<feature type="region of interest" description="Disordered" evidence="1">
    <location>
        <begin position="1"/>
        <end position="33"/>
    </location>
</feature>
<dbReference type="OrthoDB" id="177940at2157"/>
<feature type="compositionally biased region" description="Acidic residues" evidence="1">
    <location>
        <begin position="181"/>
        <end position="191"/>
    </location>
</feature>
<organism evidence="2 3">
    <name type="scientific">Natrarchaeobius chitinivorans</name>
    <dbReference type="NCBI Taxonomy" id="1679083"/>
    <lineage>
        <taxon>Archaea</taxon>
        <taxon>Methanobacteriati</taxon>
        <taxon>Methanobacteriota</taxon>
        <taxon>Stenosarchaea group</taxon>
        <taxon>Halobacteria</taxon>
        <taxon>Halobacteriales</taxon>
        <taxon>Natrialbaceae</taxon>
        <taxon>Natrarchaeobius</taxon>
    </lineage>
</organism>
<evidence type="ECO:0000313" key="3">
    <source>
        <dbReference type="Proteomes" id="UP000282323"/>
    </source>
</evidence>
<dbReference type="Proteomes" id="UP000282323">
    <property type="component" value="Unassembled WGS sequence"/>
</dbReference>
<dbReference type="AlphaFoldDB" id="A0A3N6LWA8"/>
<evidence type="ECO:0000313" key="2">
    <source>
        <dbReference type="EMBL" id="RQG92004.1"/>
    </source>
</evidence>
<accession>A0A3N6LWA8</accession>
<proteinExistence type="predicted"/>
<dbReference type="EMBL" id="REGA01000019">
    <property type="protein sequence ID" value="RQG92004.1"/>
    <property type="molecule type" value="Genomic_DNA"/>
</dbReference>
<feature type="compositionally biased region" description="Basic and acidic residues" evidence="1">
    <location>
        <begin position="86"/>
        <end position="97"/>
    </location>
</feature>
<protein>
    <submittedName>
        <fullName evidence="2">Uncharacterized protein</fullName>
    </submittedName>
</protein>
<reference evidence="2 3" key="1">
    <citation type="submission" date="2018-10" db="EMBL/GenBank/DDBJ databases">
        <title>Natrarchaeobius chitinivorans gen. nov., sp. nov., and Natrarchaeobius haloalkaliphilus sp. nov., alkaliphilic, chitin-utilizing haloarchaea from hypersaline alkaline lakes.</title>
        <authorList>
            <person name="Sorokin D.Y."/>
            <person name="Elcheninov A.G."/>
            <person name="Kostrikina N.A."/>
            <person name="Bale N.J."/>
            <person name="Sinninghe Damste J.S."/>
            <person name="Khijniak T.V."/>
            <person name="Kublanov I.V."/>
            <person name="Toshchakov S.V."/>
        </authorList>
    </citation>
    <scope>NUCLEOTIDE SEQUENCE [LARGE SCALE GENOMIC DNA]</scope>
    <source>
        <strain evidence="2 3">AArcht4T</strain>
    </source>
</reference>
<feature type="compositionally biased region" description="Acidic residues" evidence="1">
    <location>
        <begin position="98"/>
        <end position="110"/>
    </location>
</feature>
<gene>
    <name evidence="2" type="ORF">EA473_18060</name>
</gene>
<feature type="compositionally biased region" description="Basic and acidic residues" evidence="1">
    <location>
        <begin position="1"/>
        <end position="10"/>
    </location>
</feature>
<comment type="caution">
    <text evidence="2">The sequence shown here is derived from an EMBL/GenBank/DDBJ whole genome shotgun (WGS) entry which is preliminary data.</text>
</comment>